<keyword evidence="9" id="KW-1185">Reference proteome</keyword>
<dbReference type="InterPro" id="IPR003594">
    <property type="entry name" value="HATPase_dom"/>
</dbReference>
<feature type="domain" description="Histidine kinase" evidence="6">
    <location>
        <begin position="173"/>
        <end position="391"/>
    </location>
</feature>
<dbReference type="PROSITE" id="PS50109">
    <property type="entry name" value="HIS_KIN"/>
    <property type="match status" value="1"/>
</dbReference>
<proteinExistence type="predicted"/>
<feature type="modified residue" description="4-aspartylphosphate" evidence="4">
    <location>
        <position position="53"/>
    </location>
</feature>
<accession>A0ABT8KLY2</accession>
<dbReference type="Pfam" id="PF00072">
    <property type="entry name" value="Response_reg"/>
    <property type="match status" value="1"/>
</dbReference>
<evidence type="ECO:0000256" key="3">
    <source>
        <dbReference type="ARBA" id="ARBA00022553"/>
    </source>
</evidence>
<dbReference type="PROSITE" id="PS50110">
    <property type="entry name" value="RESPONSE_REGULATORY"/>
    <property type="match status" value="1"/>
</dbReference>
<keyword evidence="5" id="KW-0175">Coiled coil</keyword>
<keyword evidence="8" id="KW-0418">Kinase</keyword>
<dbReference type="SMART" id="SM00387">
    <property type="entry name" value="HATPase_c"/>
    <property type="match status" value="1"/>
</dbReference>
<name>A0ABT8KLY2_9BACT</name>
<keyword evidence="8" id="KW-0808">Transferase</keyword>
<dbReference type="EC" id="2.7.13.3" evidence="2"/>
<evidence type="ECO:0000259" key="6">
    <source>
        <dbReference type="PROSITE" id="PS50109"/>
    </source>
</evidence>
<evidence type="ECO:0000256" key="4">
    <source>
        <dbReference type="PROSITE-ProRule" id="PRU00169"/>
    </source>
</evidence>
<dbReference type="Gene3D" id="3.40.50.2300">
    <property type="match status" value="1"/>
</dbReference>
<comment type="caution">
    <text evidence="8">The sequence shown here is derived from an EMBL/GenBank/DDBJ whole genome shotgun (WGS) entry which is preliminary data.</text>
</comment>
<dbReference type="InterPro" id="IPR036097">
    <property type="entry name" value="HisK_dim/P_sf"/>
</dbReference>
<dbReference type="SUPFAM" id="SSF52172">
    <property type="entry name" value="CheY-like"/>
    <property type="match status" value="1"/>
</dbReference>
<dbReference type="CDD" id="cd00082">
    <property type="entry name" value="HisKA"/>
    <property type="match status" value="1"/>
</dbReference>
<evidence type="ECO:0000256" key="1">
    <source>
        <dbReference type="ARBA" id="ARBA00000085"/>
    </source>
</evidence>
<dbReference type="PANTHER" id="PTHR43547">
    <property type="entry name" value="TWO-COMPONENT HISTIDINE KINASE"/>
    <property type="match status" value="1"/>
</dbReference>
<reference evidence="8" key="1">
    <citation type="submission" date="2023-06" db="EMBL/GenBank/DDBJ databases">
        <title>Genomic of Parafulvivirga corallium.</title>
        <authorList>
            <person name="Wang G."/>
        </authorList>
    </citation>
    <scope>NUCLEOTIDE SEQUENCE</scope>
    <source>
        <strain evidence="8">BMA10</strain>
    </source>
</reference>
<dbReference type="SUPFAM" id="SSF55874">
    <property type="entry name" value="ATPase domain of HSP90 chaperone/DNA topoisomerase II/histidine kinase"/>
    <property type="match status" value="1"/>
</dbReference>
<dbReference type="PRINTS" id="PR00344">
    <property type="entry name" value="BCTRLSENSOR"/>
</dbReference>
<evidence type="ECO:0000313" key="8">
    <source>
        <dbReference type="EMBL" id="MDN5201726.1"/>
    </source>
</evidence>
<dbReference type="InterPro" id="IPR001789">
    <property type="entry name" value="Sig_transdc_resp-reg_receiver"/>
</dbReference>
<dbReference type="PANTHER" id="PTHR43547:SF2">
    <property type="entry name" value="HYBRID SIGNAL TRANSDUCTION HISTIDINE KINASE C"/>
    <property type="match status" value="1"/>
</dbReference>
<evidence type="ECO:0000256" key="2">
    <source>
        <dbReference type="ARBA" id="ARBA00012438"/>
    </source>
</evidence>
<feature type="domain" description="Response regulatory" evidence="7">
    <location>
        <begin position="5"/>
        <end position="119"/>
    </location>
</feature>
<dbReference type="Proteomes" id="UP001172082">
    <property type="component" value="Unassembled WGS sequence"/>
</dbReference>
<dbReference type="CDD" id="cd00075">
    <property type="entry name" value="HATPase"/>
    <property type="match status" value="1"/>
</dbReference>
<keyword evidence="3 4" id="KW-0597">Phosphoprotein</keyword>
<dbReference type="RefSeq" id="WP_346751755.1">
    <property type="nucleotide sequence ID" value="NZ_JAUJEA010000003.1"/>
</dbReference>
<dbReference type="Pfam" id="PF02518">
    <property type="entry name" value="HATPase_c"/>
    <property type="match status" value="1"/>
</dbReference>
<evidence type="ECO:0000256" key="5">
    <source>
        <dbReference type="SAM" id="Coils"/>
    </source>
</evidence>
<evidence type="ECO:0000313" key="9">
    <source>
        <dbReference type="Proteomes" id="UP001172082"/>
    </source>
</evidence>
<dbReference type="Gene3D" id="1.10.287.130">
    <property type="match status" value="1"/>
</dbReference>
<dbReference type="InterPro" id="IPR003661">
    <property type="entry name" value="HisK_dim/P_dom"/>
</dbReference>
<feature type="coiled-coil region" evidence="5">
    <location>
        <begin position="121"/>
        <end position="152"/>
    </location>
</feature>
<dbReference type="CDD" id="cd17569">
    <property type="entry name" value="REC_HupR-like"/>
    <property type="match status" value="1"/>
</dbReference>
<dbReference type="EMBL" id="JAUJEA010000003">
    <property type="protein sequence ID" value="MDN5201726.1"/>
    <property type="molecule type" value="Genomic_DNA"/>
</dbReference>
<dbReference type="Gene3D" id="3.30.565.10">
    <property type="entry name" value="Histidine kinase-like ATPase, C-terminal domain"/>
    <property type="match status" value="1"/>
</dbReference>
<dbReference type="InterPro" id="IPR011006">
    <property type="entry name" value="CheY-like_superfamily"/>
</dbReference>
<comment type="catalytic activity">
    <reaction evidence="1">
        <text>ATP + protein L-histidine = ADP + protein N-phospho-L-histidine.</text>
        <dbReference type="EC" id="2.7.13.3"/>
    </reaction>
</comment>
<dbReference type="GO" id="GO:0016301">
    <property type="term" value="F:kinase activity"/>
    <property type="evidence" value="ECO:0007669"/>
    <property type="project" value="UniProtKB-KW"/>
</dbReference>
<dbReference type="InterPro" id="IPR005467">
    <property type="entry name" value="His_kinase_dom"/>
</dbReference>
<organism evidence="8 9">
    <name type="scientific">Splendidivirga corallicola</name>
    <dbReference type="NCBI Taxonomy" id="3051826"/>
    <lineage>
        <taxon>Bacteria</taxon>
        <taxon>Pseudomonadati</taxon>
        <taxon>Bacteroidota</taxon>
        <taxon>Cytophagia</taxon>
        <taxon>Cytophagales</taxon>
        <taxon>Splendidivirgaceae</taxon>
        <taxon>Splendidivirga</taxon>
    </lineage>
</organism>
<protein>
    <recommendedName>
        <fullName evidence="2">histidine kinase</fullName>
        <ecNumber evidence="2">2.7.13.3</ecNumber>
    </recommendedName>
</protein>
<dbReference type="InterPro" id="IPR036890">
    <property type="entry name" value="HATPase_C_sf"/>
</dbReference>
<sequence length="391" mass="44928">MKKYNILYVDDEQNNIIVFKNAFFRHYNIYTALSGEEGLKIINENEIHLVITDQKMAGMSGVEFLEKIVNTHPETVRMILTAYSDIDFIMRAINKCGIYQYILKPWDSRELKLIIDNALKSYQLKRNNEQLIDDLKKANESLEEKVRVRTKKLNQNNELLQKTNEIKDKLFTIISHDLKIPMASLNVLMEVLVQSKDNIPKEAFEKYSLKVQSYIQNVMDLLDNLLNWSLSQLGDKKIEITEINLKEIIDHNIKLFHINATQKNINLKVPETLEGIMIQGDINMMNLIFRNLLSNAIKFTPKKGEVSIGVNKERKLVKVSITDTGTGIPDDILAKLFNATYFNSNRGTAHERGTGLGLKLCKEFIEKQNGELNIETKLNEGSTFSFTIPKA</sequence>
<dbReference type="InterPro" id="IPR004358">
    <property type="entry name" value="Sig_transdc_His_kin-like_C"/>
</dbReference>
<dbReference type="SUPFAM" id="SSF47384">
    <property type="entry name" value="Homodimeric domain of signal transducing histidine kinase"/>
    <property type="match status" value="1"/>
</dbReference>
<dbReference type="SMART" id="SM00448">
    <property type="entry name" value="REC"/>
    <property type="match status" value="1"/>
</dbReference>
<evidence type="ECO:0000259" key="7">
    <source>
        <dbReference type="PROSITE" id="PS50110"/>
    </source>
</evidence>
<gene>
    <name evidence="8" type="ORF">QQ008_10145</name>
</gene>